<evidence type="ECO:0000313" key="2">
    <source>
        <dbReference type="EMBL" id="CAK5272426.1"/>
    </source>
</evidence>
<feature type="compositionally biased region" description="Polar residues" evidence="1">
    <location>
        <begin position="18"/>
        <end position="31"/>
    </location>
</feature>
<dbReference type="InterPro" id="IPR040521">
    <property type="entry name" value="KDZ"/>
</dbReference>
<feature type="region of interest" description="Disordered" evidence="1">
    <location>
        <begin position="1"/>
        <end position="49"/>
    </location>
</feature>
<feature type="region of interest" description="Disordered" evidence="1">
    <location>
        <begin position="627"/>
        <end position="689"/>
    </location>
</feature>
<feature type="compositionally biased region" description="Basic and acidic residues" evidence="1">
    <location>
        <begin position="654"/>
        <end position="673"/>
    </location>
</feature>
<sequence>MVSDDLAREYGGSLPAEATSTPADTPVTPANTPAAEELPPPVSTAGPQPTTLAASGLNSFNNVSLLAPGIAHRLLQSQCPSCFSLKDWGRPLSAFNSPLFPLSEGSDAKIFSGGDVQFGADGCFSYRHLRAAGTGPSLFNQDYFLTHEEVHRVQEAVILARKLPKPFRDSPIPSEIVDACGESWTAANENKQKGDPKRYDSTSIFALTCRHSQVLFMCNIDTPGEQQHYIIALLEKVASYLPPNATIMQCYYGSRRIATLDEYVEFVNCEGITNLASWIERQHNKNIPQKSNQATKRINSAGVTISDLRGQWQAQLNVQISLRSSPPVRVQRDLGKIVGLQNQVEEIEDTLEQLQKTIGDRLSSQSAHEAIKDLQSTQVKLSHQAERLYTSLDLETHYPELAGLPFEFVQMLLLMRDLKLQICKQAIGTFLEWENLDRAVQGRREPLGTKLHQAARKALSKRQPTLHRLIDKFNSLCSRLEEIQSPHCSVPIPVPLPTKLNELKSHTNLFEDIWISPSEGAVPLWLSDDCVREGITSLHVLDRCHEEELRLGRESENMLRWINQETSLISQALHNDENSVLQHELQKQSDFLSRVSARWQRQLKTPQPLLLAVEPRLVTDPRALTPASAPANVSVRDPAITPSGGVLGNPASDPADRPPPDPVEADRVEDDMNKSPLADSEIVSPDDLDTCHSDSEEALAAMDLMEMDEDEDTATIEWDNCNVPISWASLSAASGPHIL</sequence>
<gene>
    <name evidence="2" type="ORF">MYCIT1_LOCUS18075</name>
</gene>
<keyword evidence="3" id="KW-1185">Reference proteome</keyword>
<name>A0AAD2K197_9AGAR</name>
<organism evidence="2 3">
    <name type="scientific">Mycena citricolor</name>
    <dbReference type="NCBI Taxonomy" id="2018698"/>
    <lineage>
        <taxon>Eukaryota</taxon>
        <taxon>Fungi</taxon>
        <taxon>Dikarya</taxon>
        <taxon>Basidiomycota</taxon>
        <taxon>Agaricomycotina</taxon>
        <taxon>Agaricomycetes</taxon>
        <taxon>Agaricomycetidae</taxon>
        <taxon>Agaricales</taxon>
        <taxon>Marasmiineae</taxon>
        <taxon>Mycenaceae</taxon>
        <taxon>Mycena</taxon>
    </lineage>
</organism>
<dbReference type="PANTHER" id="PTHR33096:SF1">
    <property type="entry name" value="CXC1-LIKE CYSTEINE CLUSTER ASSOCIATED WITH KDZ TRANSPOSASES DOMAIN-CONTAINING PROTEIN"/>
    <property type="match status" value="1"/>
</dbReference>
<dbReference type="AlphaFoldDB" id="A0AAD2K197"/>
<proteinExistence type="predicted"/>
<dbReference type="EMBL" id="CAVNYO010000181">
    <property type="protein sequence ID" value="CAK5272426.1"/>
    <property type="molecule type" value="Genomic_DNA"/>
</dbReference>
<dbReference type="Proteomes" id="UP001295794">
    <property type="component" value="Unassembled WGS sequence"/>
</dbReference>
<dbReference type="Pfam" id="PF18758">
    <property type="entry name" value="KDZ"/>
    <property type="match status" value="1"/>
</dbReference>
<evidence type="ECO:0000256" key="1">
    <source>
        <dbReference type="SAM" id="MobiDB-lite"/>
    </source>
</evidence>
<dbReference type="PANTHER" id="PTHR33096">
    <property type="entry name" value="CXC2 DOMAIN-CONTAINING PROTEIN"/>
    <property type="match status" value="1"/>
</dbReference>
<comment type="caution">
    <text evidence="2">The sequence shown here is derived from an EMBL/GenBank/DDBJ whole genome shotgun (WGS) entry which is preliminary data.</text>
</comment>
<reference evidence="2" key="1">
    <citation type="submission" date="2023-11" db="EMBL/GenBank/DDBJ databases">
        <authorList>
            <person name="De Vega J J."/>
            <person name="De Vega J J."/>
        </authorList>
    </citation>
    <scope>NUCLEOTIDE SEQUENCE</scope>
</reference>
<accession>A0AAD2K197</accession>
<protein>
    <submittedName>
        <fullName evidence="2">Uncharacterized protein</fullName>
    </submittedName>
</protein>
<evidence type="ECO:0000313" key="3">
    <source>
        <dbReference type="Proteomes" id="UP001295794"/>
    </source>
</evidence>